<feature type="compositionally biased region" description="Acidic residues" evidence="1">
    <location>
        <begin position="132"/>
        <end position="141"/>
    </location>
</feature>
<dbReference type="InterPro" id="IPR038608">
    <property type="entry name" value="Csm1/Pcs1_C_sf"/>
</dbReference>
<dbReference type="VEuPathDB" id="FungiDB:BTJ68_02215"/>
<evidence type="ECO:0000313" key="4">
    <source>
        <dbReference type="Proteomes" id="UP000271337"/>
    </source>
</evidence>
<dbReference type="PANTHER" id="PTHR28006:SF1">
    <property type="entry name" value="MONOPOLIN COMPLEX SUBUNIT CSM1"/>
    <property type="match status" value="1"/>
</dbReference>
<accession>A0A3M6YAR2</accession>
<dbReference type="Pfam" id="PF12539">
    <property type="entry name" value="Csm1"/>
    <property type="match status" value="1"/>
</dbReference>
<dbReference type="CDD" id="cd23787">
    <property type="entry name" value="RWD_CSM1"/>
    <property type="match status" value="1"/>
</dbReference>
<dbReference type="GO" id="GO:0034506">
    <property type="term" value="C:chromosome, centromeric core domain"/>
    <property type="evidence" value="ECO:0007669"/>
    <property type="project" value="TreeGrafter"/>
</dbReference>
<protein>
    <recommendedName>
        <fullName evidence="2">Monopolin complex subunit Csm1/Pcs1 C-terminal domain-containing protein</fullName>
    </recommendedName>
</protein>
<proteinExistence type="predicted"/>
<feature type="compositionally biased region" description="Polar residues" evidence="1">
    <location>
        <begin position="157"/>
        <end position="177"/>
    </location>
</feature>
<feature type="region of interest" description="Disordered" evidence="1">
    <location>
        <begin position="280"/>
        <end position="331"/>
    </location>
</feature>
<dbReference type="Proteomes" id="UP000271337">
    <property type="component" value="Unassembled WGS sequence"/>
</dbReference>
<organism evidence="3 4">
    <name type="scientific">Hortaea werneckii</name>
    <name type="common">Black yeast</name>
    <name type="synonym">Cladosporium werneckii</name>
    <dbReference type="NCBI Taxonomy" id="91943"/>
    <lineage>
        <taxon>Eukaryota</taxon>
        <taxon>Fungi</taxon>
        <taxon>Dikarya</taxon>
        <taxon>Ascomycota</taxon>
        <taxon>Pezizomycotina</taxon>
        <taxon>Dothideomycetes</taxon>
        <taxon>Dothideomycetidae</taxon>
        <taxon>Mycosphaerellales</taxon>
        <taxon>Teratosphaeriaceae</taxon>
        <taxon>Hortaea</taxon>
    </lineage>
</organism>
<reference evidence="3 4" key="1">
    <citation type="journal article" date="2018" name="BMC Genomics">
        <title>Genomic evidence for intraspecific hybridization in a clonal and extremely halotolerant yeast.</title>
        <authorList>
            <person name="Gostincar C."/>
            <person name="Stajich J.E."/>
            <person name="Zupancic J."/>
            <person name="Zalar P."/>
            <person name="Gunde-Cimerman N."/>
        </authorList>
    </citation>
    <scope>NUCLEOTIDE SEQUENCE [LARGE SCALE GENOMIC DNA]</scope>
    <source>
        <strain evidence="3 4">EXF-6669</strain>
    </source>
</reference>
<dbReference type="AlphaFoldDB" id="A0A3M6YAR2"/>
<dbReference type="GO" id="GO:0033551">
    <property type="term" value="C:monopolin complex"/>
    <property type="evidence" value="ECO:0007669"/>
    <property type="project" value="InterPro"/>
</dbReference>
<dbReference type="GO" id="GO:0051315">
    <property type="term" value="P:attachment of mitotic spindle microtubules to kinetochore"/>
    <property type="evidence" value="ECO:0007669"/>
    <property type="project" value="TreeGrafter"/>
</dbReference>
<dbReference type="InterPro" id="IPR020981">
    <property type="entry name" value="Csm1/Pcs1_C"/>
</dbReference>
<dbReference type="GO" id="GO:0005730">
    <property type="term" value="C:nucleolus"/>
    <property type="evidence" value="ECO:0007669"/>
    <property type="project" value="TreeGrafter"/>
</dbReference>
<feature type="region of interest" description="Disordered" evidence="1">
    <location>
        <begin position="343"/>
        <end position="387"/>
    </location>
</feature>
<dbReference type="EMBL" id="QWIL01001745">
    <property type="protein sequence ID" value="RMY00033.1"/>
    <property type="molecule type" value="Genomic_DNA"/>
</dbReference>
<feature type="compositionally biased region" description="Polar residues" evidence="1">
    <location>
        <begin position="367"/>
        <end position="384"/>
    </location>
</feature>
<feature type="compositionally biased region" description="Acidic residues" evidence="1">
    <location>
        <begin position="86"/>
        <end position="96"/>
    </location>
</feature>
<evidence type="ECO:0000313" key="3">
    <source>
        <dbReference type="EMBL" id="RMY00033.1"/>
    </source>
</evidence>
<sequence length="511" mass="55936">MGMAPSVQPSMSRAGASDSEDDLAGATATANGNLHREMNPTRTRKGTKSKAGMTKSTAAKGAPKRKAAPKQNARQPLKDRTNVQSDNEEMDGADAEDAQKPKAKRAKTTTASRKPKKAAEQLGVIPETQQDPADDVEESIEIDGQGVPEVAQPPSPQHNQRFAQRPRSTSVQPTGPTLQPRASARSVSAQPAGGYRQQRERSGSVSGTERERRGGDPELRRKLNDVTKKYEDLSLKYQNLQEIGKDSAESNFERLKRTSDQRAKDADALIAGLKKEIAELRKSSSKEHREPKESPETANLRKEVSSLKTEKERMSKEHSETKEKLQTAQNEAKSLEAKLVAARQQLSASTTCSNGSQQDGKGVPASAQKNSQSNRGGASIYSSEAQKEAKMKENLYSDLTGMIIRGVKRKDGEDEYDCIQTGRNGTLHFHLSVANETTATTPKTPSGSSYEDAEFAYEPFLDPHRDAALLDLLPDYLTEEICFPRSHAVKFYSKVGECMTKKVVMDEEESG</sequence>
<evidence type="ECO:0000256" key="1">
    <source>
        <dbReference type="SAM" id="MobiDB-lite"/>
    </source>
</evidence>
<dbReference type="GO" id="GO:0045144">
    <property type="term" value="P:meiotic sister chromatid segregation"/>
    <property type="evidence" value="ECO:0007669"/>
    <property type="project" value="TreeGrafter"/>
</dbReference>
<dbReference type="PANTHER" id="PTHR28006">
    <property type="entry name" value="MONOPOLIN COMPLEX SUBUNIT CSM1"/>
    <property type="match status" value="1"/>
</dbReference>
<feature type="domain" description="Monopolin complex subunit Csm1/Pcs1 C-terminal" evidence="2">
    <location>
        <begin position="390"/>
        <end position="485"/>
    </location>
</feature>
<dbReference type="InterPro" id="IPR040349">
    <property type="entry name" value="Csm1/Pcs1"/>
</dbReference>
<dbReference type="GO" id="GO:0072686">
    <property type="term" value="C:mitotic spindle"/>
    <property type="evidence" value="ECO:0007669"/>
    <property type="project" value="TreeGrafter"/>
</dbReference>
<feature type="region of interest" description="Disordered" evidence="1">
    <location>
        <begin position="1"/>
        <end position="267"/>
    </location>
</feature>
<feature type="compositionally biased region" description="Basic and acidic residues" evidence="1">
    <location>
        <begin position="197"/>
        <end position="234"/>
    </location>
</feature>
<evidence type="ECO:0000259" key="2">
    <source>
        <dbReference type="Pfam" id="PF12539"/>
    </source>
</evidence>
<name>A0A3M6YAR2_HORWE</name>
<feature type="compositionally biased region" description="Basic and acidic residues" evidence="1">
    <location>
        <begin position="280"/>
        <end position="325"/>
    </location>
</feature>
<dbReference type="GO" id="GO:1990644">
    <property type="term" value="F:microtubule site clamp"/>
    <property type="evidence" value="ECO:0007669"/>
    <property type="project" value="TreeGrafter"/>
</dbReference>
<feature type="compositionally biased region" description="Polar residues" evidence="1">
    <location>
        <begin position="344"/>
        <end position="359"/>
    </location>
</feature>
<comment type="caution">
    <text evidence="3">The sequence shown here is derived from an EMBL/GenBank/DDBJ whole genome shotgun (WGS) entry which is preliminary data.</text>
</comment>
<dbReference type="Gene3D" id="3.90.1150.80">
    <property type="match status" value="1"/>
</dbReference>
<dbReference type="OrthoDB" id="2431049at2759"/>
<feature type="compositionally biased region" description="Basic and acidic residues" evidence="1">
    <location>
        <begin position="243"/>
        <end position="267"/>
    </location>
</feature>
<dbReference type="FunFam" id="3.90.1150.80:FF:000001">
    <property type="entry name" value="Chromosome segregation protein (Pcs1)"/>
    <property type="match status" value="1"/>
</dbReference>
<gene>
    <name evidence="3" type="ORF">D0867_11886</name>
</gene>